<dbReference type="InterPro" id="IPR005354">
    <property type="entry name" value="UPF0147"/>
</dbReference>
<dbReference type="Proteomes" id="UP000001137">
    <property type="component" value="Chromosome"/>
</dbReference>
<dbReference type="KEGG" id="cma:Cmaq_0932"/>
<name>A8MDA8_CALMQ</name>
<evidence type="ECO:0000256" key="2">
    <source>
        <dbReference type="HAMAP-Rule" id="MF_00342"/>
    </source>
</evidence>
<sequence>MSSLASNEANEKIAQALYYLERIIHDMGIPRNIRRAASEAARILRNNEMSPGLRASTVVSLLDDALSDPNMPTYSRVLILQIIAVLEQVKDIVG</sequence>
<dbReference type="GeneID" id="5709074"/>
<dbReference type="RefSeq" id="WP_012185983.1">
    <property type="nucleotide sequence ID" value="NC_009954.1"/>
</dbReference>
<evidence type="ECO:0000313" key="4">
    <source>
        <dbReference type="Proteomes" id="UP000001137"/>
    </source>
</evidence>
<dbReference type="EMBL" id="CP000852">
    <property type="protein sequence ID" value="ABW01764.1"/>
    <property type="molecule type" value="Genomic_DNA"/>
</dbReference>
<dbReference type="Gene3D" id="1.20.1440.50">
    <property type="entry name" value="Ta0600-like"/>
    <property type="match status" value="1"/>
</dbReference>
<dbReference type="STRING" id="397948.Cmaq_0932"/>
<dbReference type="OrthoDB" id="65304at2157"/>
<protein>
    <recommendedName>
        <fullName evidence="2">UPF0147 protein Cmaq_0932</fullName>
    </recommendedName>
</protein>
<accession>A8MDA8</accession>
<dbReference type="eggNOG" id="arCOG04308">
    <property type="taxonomic scope" value="Archaea"/>
</dbReference>
<gene>
    <name evidence="3" type="ordered locus">Cmaq_0932</name>
</gene>
<dbReference type="HAMAP" id="MF_00342">
    <property type="entry name" value="UPF0147"/>
    <property type="match status" value="1"/>
</dbReference>
<dbReference type="SUPFAM" id="SSF158436">
    <property type="entry name" value="Ta0600-like"/>
    <property type="match status" value="1"/>
</dbReference>
<organism evidence="3 4">
    <name type="scientific">Caldivirga maquilingensis (strain ATCC 700844 / DSM 13496 / JCM 10307 / IC-167)</name>
    <dbReference type="NCBI Taxonomy" id="397948"/>
    <lineage>
        <taxon>Archaea</taxon>
        <taxon>Thermoproteota</taxon>
        <taxon>Thermoprotei</taxon>
        <taxon>Thermoproteales</taxon>
        <taxon>Thermoproteaceae</taxon>
        <taxon>Caldivirga</taxon>
    </lineage>
</organism>
<proteinExistence type="inferred from homology"/>
<keyword evidence="4" id="KW-1185">Reference proteome</keyword>
<comment type="similarity">
    <text evidence="1 2">Belongs to the UPF0147 family.</text>
</comment>
<evidence type="ECO:0000313" key="3">
    <source>
        <dbReference type="EMBL" id="ABW01764.1"/>
    </source>
</evidence>
<dbReference type="InterPro" id="IPR023130">
    <property type="entry name" value="Ta0600-like_sf"/>
</dbReference>
<dbReference type="Pfam" id="PF03685">
    <property type="entry name" value="UPF0147"/>
    <property type="match status" value="1"/>
</dbReference>
<reference evidence="3 4" key="1">
    <citation type="submission" date="2007-10" db="EMBL/GenBank/DDBJ databases">
        <title>Complete sequence of Caldivirga maquilingensis IC-167.</title>
        <authorList>
            <consortium name="US DOE Joint Genome Institute"/>
            <person name="Copeland A."/>
            <person name="Lucas S."/>
            <person name="Lapidus A."/>
            <person name="Barry K."/>
            <person name="Glavina del Rio T."/>
            <person name="Dalin E."/>
            <person name="Tice H."/>
            <person name="Pitluck S."/>
            <person name="Saunders E."/>
            <person name="Brettin T."/>
            <person name="Bruce D."/>
            <person name="Detter J.C."/>
            <person name="Han C."/>
            <person name="Schmutz J."/>
            <person name="Larimer F."/>
            <person name="Land M."/>
            <person name="Hauser L."/>
            <person name="Kyrpides N."/>
            <person name="Ivanova N."/>
            <person name="Biddle J.F."/>
            <person name="Zhang Z."/>
            <person name="Fitz-Gibbon S.T."/>
            <person name="Lowe T.M."/>
            <person name="Saltikov C."/>
            <person name="House C.H."/>
            <person name="Richardson P."/>
        </authorList>
    </citation>
    <scope>NUCLEOTIDE SEQUENCE [LARGE SCALE GENOMIC DNA]</scope>
    <source>
        <strain evidence="4">ATCC 700844 / DSM 13496 / JCM 10307 / IC-167</strain>
    </source>
</reference>
<dbReference type="NCBIfam" id="NF003319">
    <property type="entry name" value="PRK04330.1"/>
    <property type="match status" value="1"/>
</dbReference>
<evidence type="ECO:0000256" key="1">
    <source>
        <dbReference type="ARBA" id="ARBA00005958"/>
    </source>
</evidence>
<dbReference type="HOGENOM" id="CLU_165882_1_0_2"/>
<dbReference type="AlphaFoldDB" id="A8MDA8"/>